<sequence>MRATHRPIPSFPPPPLSIDFIPPISATSAMPQEPGRRRLPFLHRNWTVGVTASQEWSPKRRLPASSTSSLPPTANGLDESTHQHPSKRRRVGPGAIEDAVKLPECPGDRSNGLRIQVFNVFHQDTPRLRFANGLSVKESSDITRYSVRFKVTILSEKFGKPLLLYCASQIGAVQAIRASNNGRYGLAKLVLEPFTVPLEHIAIMHRDDTFGLADKYMLRVEIESTASNEPWPPLDLLSLAAASRRGSDYRPKTASDCLLYAESSDFFGRPRMRIPLWIRQSMQHDPVRTKFVMDMDVRWTTGFLERPRRNLNLGVLPTIVALHPDEPLPPPTLDLCDLWPRRQSYRGQILAAAAKKKAASAVLGDITHGHTNGYVHSAKNGATNGVTKGVTNGVVASATNSVITNSNTTPNDLTGQLQNQINNQLNREINDQANVHSSGKTVTAGPTIVDHDDNATEAADEEMDWPSTPSRSLRARRDQPEYNVRTITNKAHNIGSRAARKRGSKLFAGVNGHSNGNGNSHVKVTYYYQHEHATVEGFQCCMCLASNPDLDHLRLHLHSHLHYMFQYEHRPSARAGDYLFRISHAFDMSNSRLQDTVYQLGRPTKALDLEAFLKGDGSWLTSRYGPLNDDKVVKNAQPPRPKAKPASVPMRTPTPAPPKPKPKKKVLVPATRQPLYDPLSKALLTPGSVLRTNIVDDSWRIHKHREIVQDYSDLTHAEKEFIQEWDRFIILKRIASDAYIPRAMVQFIEEKGLWLVSDLNRAMEFGKLMAVMIAHDILTDADVDSITQAMNAAWALKRSMAPDDSHAIEAANSTSAPKVYALRRGTGGCPICGFRCAVADSVICCNKSVESGTATTVPI</sequence>
<keyword evidence="5" id="KW-0805">Transcription regulation</keyword>
<proteinExistence type="inferred from homology"/>
<accession>A0ABP0BD90</accession>
<feature type="domain" description="Polycomb protein VEFS-Box" evidence="8">
    <location>
        <begin position="695"/>
        <end position="779"/>
    </location>
</feature>
<name>A0ABP0BD90_9PEZI</name>
<comment type="similarity">
    <text evidence="1">Belongs to the VEFS (VRN2-EMF2-FIS2-SU(Z)12) family.</text>
</comment>
<dbReference type="InterPro" id="IPR019135">
    <property type="entry name" value="Polycomb_protein_VEFS-Box"/>
</dbReference>
<dbReference type="PANTHER" id="PTHR22597">
    <property type="entry name" value="POLYCOMB GROUP PROTEIN"/>
    <property type="match status" value="1"/>
</dbReference>
<keyword evidence="6" id="KW-0804">Transcription</keyword>
<protein>
    <recommendedName>
        <fullName evidence="8">Polycomb protein VEFS-Box domain-containing protein</fullName>
    </recommendedName>
</protein>
<evidence type="ECO:0000313" key="10">
    <source>
        <dbReference type="Proteomes" id="UP001642482"/>
    </source>
</evidence>
<evidence type="ECO:0000259" key="8">
    <source>
        <dbReference type="Pfam" id="PF09733"/>
    </source>
</evidence>
<evidence type="ECO:0000256" key="4">
    <source>
        <dbReference type="ARBA" id="ARBA00022833"/>
    </source>
</evidence>
<evidence type="ECO:0000256" key="7">
    <source>
        <dbReference type="SAM" id="MobiDB-lite"/>
    </source>
</evidence>
<keyword evidence="3" id="KW-0863">Zinc-finger</keyword>
<dbReference type="CDD" id="cd21552">
    <property type="entry name" value="VEFS-box_ctSUZ12-like"/>
    <property type="match status" value="1"/>
</dbReference>
<evidence type="ECO:0000256" key="6">
    <source>
        <dbReference type="ARBA" id="ARBA00023163"/>
    </source>
</evidence>
<reference evidence="9 10" key="1">
    <citation type="submission" date="2024-01" db="EMBL/GenBank/DDBJ databases">
        <authorList>
            <person name="Allen C."/>
            <person name="Tagirdzhanova G."/>
        </authorList>
    </citation>
    <scope>NUCLEOTIDE SEQUENCE [LARGE SCALE GENOMIC DNA]</scope>
</reference>
<dbReference type="PANTHER" id="PTHR22597:SF0">
    <property type="entry name" value="POLYCOMB PROTEIN SUZ12"/>
    <property type="match status" value="1"/>
</dbReference>
<organism evidence="9 10">
    <name type="scientific">Sporothrix eucalyptigena</name>
    <dbReference type="NCBI Taxonomy" id="1812306"/>
    <lineage>
        <taxon>Eukaryota</taxon>
        <taxon>Fungi</taxon>
        <taxon>Dikarya</taxon>
        <taxon>Ascomycota</taxon>
        <taxon>Pezizomycotina</taxon>
        <taxon>Sordariomycetes</taxon>
        <taxon>Sordariomycetidae</taxon>
        <taxon>Ophiostomatales</taxon>
        <taxon>Ophiostomataceae</taxon>
        <taxon>Sporothrix</taxon>
    </lineage>
</organism>
<dbReference type="Proteomes" id="UP001642482">
    <property type="component" value="Unassembled WGS sequence"/>
</dbReference>
<evidence type="ECO:0000256" key="3">
    <source>
        <dbReference type="ARBA" id="ARBA00022771"/>
    </source>
</evidence>
<gene>
    <name evidence="9" type="ORF">SEUCBS140593_003240</name>
</gene>
<comment type="caution">
    <text evidence="9">The sequence shown here is derived from an EMBL/GenBank/DDBJ whole genome shotgun (WGS) entry which is preliminary data.</text>
</comment>
<feature type="region of interest" description="Disordered" evidence="7">
    <location>
        <begin position="457"/>
        <end position="477"/>
    </location>
</feature>
<feature type="compositionally biased region" description="Low complexity" evidence="7">
    <location>
        <begin position="63"/>
        <end position="74"/>
    </location>
</feature>
<feature type="region of interest" description="Disordered" evidence="7">
    <location>
        <begin position="630"/>
        <end position="667"/>
    </location>
</feature>
<evidence type="ECO:0000313" key="9">
    <source>
        <dbReference type="EMBL" id="CAK7217528.1"/>
    </source>
</evidence>
<keyword evidence="2" id="KW-0479">Metal-binding</keyword>
<evidence type="ECO:0000256" key="5">
    <source>
        <dbReference type="ARBA" id="ARBA00023015"/>
    </source>
</evidence>
<dbReference type="Pfam" id="PF09733">
    <property type="entry name" value="VEFS-Box"/>
    <property type="match status" value="1"/>
</dbReference>
<evidence type="ECO:0000256" key="2">
    <source>
        <dbReference type="ARBA" id="ARBA00022723"/>
    </source>
</evidence>
<keyword evidence="10" id="KW-1185">Reference proteome</keyword>
<feature type="region of interest" description="Disordered" evidence="7">
    <location>
        <begin position="53"/>
        <end position="95"/>
    </location>
</feature>
<evidence type="ECO:0000256" key="1">
    <source>
        <dbReference type="ARBA" id="ARBA00007416"/>
    </source>
</evidence>
<dbReference type="EMBL" id="CAWUHD010000024">
    <property type="protein sequence ID" value="CAK7217528.1"/>
    <property type="molecule type" value="Genomic_DNA"/>
</dbReference>
<keyword evidence="4" id="KW-0862">Zinc</keyword>